<sequence>MDLGVKRIGSIMPQRNFGKEPLNQQSVHSVIKQFEGQQDTSEIERPSASRYESMIELNPRTMRALLGELTQDGVEQGESHLNPKKMAVDEDPFPQPIDINMVTLNFDKLGLLRFKLLIDNGEDEPRPITFERLKGKAVMHEGVNL</sequence>
<gene>
    <name evidence="1" type="ORF">Adt_23756</name>
</gene>
<keyword evidence="2" id="KW-1185">Reference proteome</keyword>
<dbReference type="AlphaFoldDB" id="A0ABD1SC33"/>
<comment type="caution">
    <text evidence="1">The sequence shown here is derived from an EMBL/GenBank/DDBJ whole genome shotgun (WGS) entry which is preliminary data.</text>
</comment>
<evidence type="ECO:0000313" key="2">
    <source>
        <dbReference type="Proteomes" id="UP001604336"/>
    </source>
</evidence>
<dbReference type="Proteomes" id="UP001604336">
    <property type="component" value="Unassembled WGS sequence"/>
</dbReference>
<dbReference type="EMBL" id="JBFOLK010000007">
    <property type="protein sequence ID" value="KAL2498206.1"/>
    <property type="molecule type" value="Genomic_DNA"/>
</dbReference>
<evidence type="ECO:0000313" key="1">
    <source>
        <dbReference type="EMBL" id="KAL2498206.1"/>
    </source>
</evidence>
<proteinExistence type="predicted"/>
<organism evidence="1 2">
    <name type="scientific">Abeliophyllum distichum</name>
    <dbReference type="NCBI Taxonomy" id="126358"/>
    <lineage>
        <taxon>Eukaryota</taxon>
        <taxon>Viridiplantae</taxon>
        <taxon>Streptophyta</taxon>
        <taxon>Embryophyta</taxon>
        <taxon>Tracheophyta</taxon>
        <taxon>Spermatophyta</taxon>
        <taxon>Magnoliopsida</taxon>
        <taxon>eudicotyledons</taxon>
        <taxon>Gunneridae</taxon>
        <taxon>Pentapetalae</taxon>
        <taxon>asterids</taxon>
        <taxon>lamiids</taxon>
        <taxon>Lamiales</taxon>
        <taxon>Oleaceae</taxon>
        <taxon>Forsythieae</taxon>
        <taxon>Abeliophyllum</taxon>
    </lineage>
</organism>
<accession>A0ABD1SC33</accession>
<name>A0ABD1SC33_9LAMI</name>
<protein>
    <submittedName>
        <fullName evidence="1">Retroelement</fullName>
    </submittedName>
</protein>
<reference evidence="2" key="1">
    <citation type="submission" date="2024-07" db="EMBL/GenBank/DDBJ databases">
        <title>Two chromosome-level genome assemblies of Korean endemic species Abeliophyllum distichum and Forsythia ovata (Oleaceae).</title>
        <authorList>
            <person name="Jang H."/>
        </authorList>
    </citation>
    <scope>NUCLEOTIDE SEQUENCE [LARGE SCALE GENOMIC DNA]</scope>
</reference>